<evidence type="ECO:0000259" key="1">
    <source>
        <dbReference type="Pfam" id="PF14261"/>
    </source>
</evidence>
<name>A0A5Q2N362_9FIRM</name>
<dbReference type="PANTHER" id="PTHR34613">
    <property type="entry name" value="SLL0800 PROTEIN"/>
    <property type="match status" value="1"/>
</dbReference>
<proteinExistence type="predicted"/>
<dbReference type="AlphaFoldDB" id="A0A5Q2N362"/>
<dbReference type="KEGG" id="hcv:FTV88_2215"/>
<dbReference type="EMBL" id="CP045875">
    <property type="protein sequence ID" value="QGG48313.1"/>
    <property type="molecule type" value="Genomic_DNA"/>
</dbReference>
<gene>
    <name evidence="2" type="ORF">FTV88_2215</name>
</gene>
<reference evidence="3" key="1">
    <citation type="submission" date="2019-11" db="EMBL/GenBank/DDBJ databases">
        <title>Genome sequence of Heliorestis convoluta strain HH, an alkaliphilic and minimalistic phototrophic bacterium from a soda lake in Egypt.</title>
        <authorList>
            <person name="Dewey E.D."/>
            <person name="Stokes L.M."/>
            <person name="Burchell B.M."/>
            <person name="Shaffer K.N."/>
            <person name="Huntington A.M."/>
            <person name="Baker J.M."/>
            <person name="Nadendla S."/>
            <person name="Giglio M.G."/>
            <person name="Touchman J.W."/>
            <person name="Blankenship R.E."/>
            <person name="Madigan M.T."/>
            <person name="Sattley W.M."/>
        </authorList>
    </citation>
    <scope>NUCLEOTIDE SEQUENCE [LARGE SCALE GENOMIC DNA]</scope>
    <source>
        <strain evidence="3">HH</strain>
    </source>
</reference>
<dbReference type="Pfam" id="PF14261">
    <property type="entry name" value="DUF4351"/>
    <property type="match status" value="1"/>
</dbReference>
<evidence type="ECO:0000313" key="3">
    <source>
        <dbReference type="Proteomes" id="UP000366051"/>
    </source>
</evidence>
<accession>A0A5Q2N362</accession>
<dbReference type="InterPro" id="IPR025587">
    <property type="entry name" value="DUF4351"/>
</dbReference>
<sequence>MISRVVLHPKYRGIGLGKKLIKDTLPLTNKRYVAFIQFFTGQDYKLEETMTIEFPKTENRRADGVFLISSTEGEIVCHIEFQSSNDSTIPYRTVDVGAMKHEEILNLSNPKLYALLPVVDREYYQYKPEEHLKKSTEVILDSTLSLEEKRKVLFQANLLAGIVHEDSLVKKVFAEVDKMINLQESSTYRRIIREGQKDALTKTLIRLLNIKFGKLPESYVDRIEKQEYHALENIADKIFELDKPEDLDKYLN</sequence>
<protein>
    <recommendedName>
        <fullName evidence="1">DUF4351 domain-containing protein</fullName>
    </recommendedName>
</protein>
<evidence type="ECO:0000313" key="2">
    <source>
        <dbReference type="EMBL" id="QGG48313.1"/>
    </source>
</evidence>
<dbReference type="RefSeq" id="WP_153725529.1">
    <property type="nucleotide sequence ID" value="NZ_CP045875.1"/>
</dbReference>
<dbReference type="Proteomes" id="UP000366051">
    <property type="component" value="Chromosome"/>
</dbReference>
<dbReference type="OrthoDB" id="1730086at2"/>
<feature type="domain" description="DUF4351" evidence="1">
    <location>
        <begin position="194"/>
        <end position="251"/>
    </location>
</feature>
<dbReference type="PANTHER" id="PTHR34613:SF1">
    <property type="entry name" value="SLL6017 PROTEIN"/>
    <property type="match status" value="1"/>
</dbReference>
<keyword evidence="3" id="KW-1185">Reference proteome</keyword>
<organism evidence="2 3">
    <name type="scientific">Heliorestis convoluta</name>
    <dbReference type="NCBI Taxonomy" id="356322"/>
    <lineage>
        <taxon>Bacteria</taxon>
        <taxon>Bacillati</taxon>
        <taxon>Bacillota</taxon>
        <taxon>Clostridia</taxon>
        <taxon>Eubacteriales</taxon>
        <taxon>Heliobacteriaceae</taxon>
        <taxon>Heliorestis</taxon>
    </lineage>
</organism>